<dbReference type="Pfam" id="PF01757">
    <property type="entry name" value="Acyl_transf_3"/>
    <property type="match status" value="1"/>
</dbReference>
<evidence type="ECO:0000256" key="5">
    <source>
        <dbReference type="ARBA" id="ARBA00022989"/>
    </source>
</evidence>
<dbReference type="Proteomes" id="UP000288547">
    <property type="component" value="Unassembled WGS sequence"/>
</dbReference>
<feature type="domain" description="Acyltransferase 3" evidence="8">
    <location>
        <begin position="14"/>
        <end position="330"/>
    </location>
</feature>
<feature type="transmembrane region" description="Helical" evidence="7">
    <location>
        <begin position="284"/>
        <end position="307"/>
    </location>
</feature>
<feature type="transmembrane region" description="Helical" evidence="7">
    <location>
        <begin position="218"/>
        <end position="240"/>
    </location>
</feature>
<feature type="transmembrane region" description="Helical" evidence="7">
    <location>
        <begin position="192"/>
        <end position="211"/>
    </location>
</feature>
<comment type="subcellular location">
    <subcellularLocation>
        <location evidence="1">Cell membrane</location>
        <topology evidence="1">Multi-pass membrane protein</topology>
    </subcellularLocation>
</comment>
<feature type="transmembrane region" description="Helical" evidence="7">
    <location>
        <begin position="126"/>
        <end position="147"/>
    </location>
</feature>
<evidence type="ECO:0000256" key="7">
    <source>
        <dbReference type="SAM" id="Phobius"/>
    </source>
</evidence>
<dbReference type="PANTHER" id="PTHR40074">
    <property type="entry name" value="O-ACETYLTRANSFERASE WECH"/>
    <property type="match status" value="1"/>
</dbReference>
<gene>
    <name evidence="9" type="ORF">ELQ90_08750</name>
</gene>
<feature type="transmembrane region" description="Helical" evidence="7">
    <location>
        <begin position="154"/>
        <end position="172"/>
    </location>
</feature>
<name>A0A3S5CEH4_9MICO</name>
<dbReference type="EMBL" id="RZNB01000003">
    <property type="protein sequence ID" value="RWZ50908.1"/>
    <property type="molecule type" value="Genomic_DNA"/>
</dbReference>
<dbReference type="GO" id="GO:0005886">
    <property type="term" value="C:plasma membrane"/>
    <property type="evidence" value="ECO:0007669"/>
    <property type="project" value="UniProtKB-SubCell"/>
</dbReference>
<dbReference type="PANTHER" id="PTHR40074:SF4">
    <property type="entry name" value="INNER MEMBRANE PROTEIN YCFT"/>
    <property type="match status" value="1"/>
</dbReference>
<accession>A0A3S5CEH4</accession>
<dbReference type="AlphaFoldDB" id="A0A3S5CEH4"/>
<dbReference type="GO" id="GO:0009246">
    <property type="term" value="P:enterobacterial common antigen biosynthetic process"/>
    <property type="evidence" value="ECO:0007669"/>
    <property type="project" value="TreeGrafter"/>
</dbReference>
<feature type="transmembrane region" description="Helical" evidence="7">
    <location>
        <begin position="313"/>
        <end position="339"/>
    </location>
</feature>
<evidence type="ECO:0000313" key="10">
    <source>
        <dbReference type="Proteomes" id="UP000288547"/>
    </source>
</evidence>
<evidence type="ECO:0000256" key="1">
    <source>
        <dbReference type="ARBA" id="ARBA00004651"/>
    </source>
</evidence>
<feature type="transmembrane region" description="Helical" evidence="7">
    <location>
        <begin position="12"/>
        <end position="34"/>
    </location>
</feature>
<evidence type="ECO:0000313" key="9">
    <source>
        <dbReference type="EMBL" id="RWZ50908.1"/>
    </source>
</evidence>
<dbReference type="InterPro" id="IPR002656">
    <property type="entry name" value="Acyl_transf_3_dom"/>
</dbReference>
<dbReference type="OrthoDB" id="4394033at2"/>
<evidence type="ECO:0000256" key="2">
    <source>
        <dbReference type="ARBA" id="ARBA00007400"/>
    </source>
</evidence>
<feature type="transmembrane region" description="Helical" evidence="7">
    <location>
        <begin position="246"/>
        <end position="263"/>
    </location>
</feature>
<keyword evidence="4 7" id="KW-0812">Transmembrane</keyword>
<sequence length="367" mass="39926">MREQQAGVVGARYLWVDVAKGICMALVVLRHFSLWFEGEINRGSAAIWWTVSEILSPLRMPLFFFLSGFLAVRALSRPLRSSQARTIGLYVVYALWTFLFLSRLFLPAARGGGDAPTAGELALSLILPTSFWYLWALPAFFLLAWGLQKVLGRHAAWALVPLAVLSIEGQSIEDATLGVLTDPMDALKLGSVAENAVWFVLGVVGRPLWLAAMERASVLRLAGGVVGYAAVYALLAATGLLGPGRFVLAVIALWVSLNALALLDMRTPVLRGFGAVGRMTLPVYIFHIFAISAISGVVGIVGLDTVLGENPQLWGTIVPPVAAILVIIACRLVGGWILGSRLRWLLEPRAWFPVESRREGRLVSTRR</sequence>
<protein>
    <recommendedName>
        <fullName evidence="8">Acyltransferase 3 domain-containing protein</fullName>
    </recommendedName>
</protein>
<feature type="transmembrane region" description="Helical" evidence="7">
    <location>
        <begin position="87"/>
        <end position="106"/>
    </location>
</feature>
<evidence type="ECO:0000259" key="8">
    <source>
        <dbReference type="Pfam" id="PF01757"/>
    </source>
</evidence>
<organism evidence="9 10">
    <name type="scientific">Labedella phragmitis</name>
    <dbReference type="NCBI Taxonomy" id="2498849"/>
    <lineage>
        <taxon>Bacteria</taxon>
        <taxon>Bacillati</taxon>
        <taxon>Actinomycetota</taxon>
        <taxon>Actinomycetes</taxon>
        <taxon>Micrococcales</taxon>
        <taxon>Microbacteriaceae</taxon>
        <taxon>Labedella</taxon>
    </lineage>
</organism>
<evidence type="ECO:0000256" key="3">
    <source>
        <dbReference type="ARBA" id="ARBA00022475"/>
    </source>
</evidence>
<feature type="transmembrane region" description="Helical" evidence="7">
    <location>
        <begin position="54"/>
        <end position="75"/>
    </location>
</feature>
<dbReference type="GO" id="GO:0016413">
    <property type="term" value="F:O-acetyltransferase activity"/>
    <property type="evidence" value="ECO:0007669"/>
    <property type="project" value="TreeGrafter"/>
</dbReference>
<evidence type="ECO:0000256" key="4">
    <source>
        <dbReference type="ARBA" id="ARBA00022692"/>
    </source>
</evidence>
<comment type="similarity">
    <text evidence="2">Belongs to the acyltransferase 3 family.</text>
</comment>
<proteinExistence type="inferred from homology"/>
<evidence type="ECO:0000256" key="6">
    <source>
        <dbReference type="ARBA" id="ARBA00023136"/>
    </source>
</evidence>
<reference evidence="9 10" key="1">
    <citation type="submission" date="2018-12" db="EMBL/GenBank/DDBJ databases">
        <authorList>
            <person name="Li F."/>
        </authorList>
    </citation>
    <scope>NUCLEOTIDE SEQUENCE [LARGE SCALE GENOMIC DNA]</scope>
    <source>
        <strain evidence="9 10">11W25H-1</strain>
    </source>
</reference>
<dbReference type="RefSeq" id="WP_128494902.1">
    <property type="nucleotide sequence ID" value="NZ_RZNB01000003.1"/>
</dbReference>
<keyword evidence="10" id="KW-1185">Reference proteome</keyword>
<keyword evidence="6 7" id="KW-0472">Membrane</keyword>
<keyword evidence="3" id="KW-1003">Cell membrane</keyword>
<comment type="caution">
    <text evidence="9">The sequence shown here is derived from an EMBL/GenBank/DDBJ whole genome shotgun (WGS) entry which is preliminary data.</text>
</comment>
<keyword evidence="5 7" id="KW-1133">Transmembrane helix</keyword>